<name>A0A2T3AHC3_9PEZI</name>
<dbReference type="GO" id="GO:0004843">
    <property type="term" value="F:cysteine-type deubiquitinase activity"/>
    <property type="evidence" value="ECO:0007669"/>
    <property type="project" value="UniProtKB-EC"/>
</dbReference>
<evidence type="ECO:0000259" key="8">
    <source>
        <dbReference type="PROSITE" id="PS50235"/>
    </source>
</evidence>
<dbReference type="InterPro" id="IPR001394">
    <property type="entry name" value="Peptidase_C19_UCH"/>
</dbReference>
<evidence type="ECO:0000313" key="10">
    <source>
        <dbReference type="Proteomes" id="UP000241462"/>
    </source>
</evidence>
<feature type="compositionally biased region" description="Polar residues" evidence="7">
    <location>
        <begin position="242"/>
        <end position="273"/>
    </location>
</feature>
<dbReference type="PROSITE" id="PS00973">
    <property type="entry name" value="USP_2"/>
    <property type="match status" value="1"/>
</dbReference>
<feature type="compositionally biased region" description="Polar residues" evidence="7">
    <location>
        <begin position="819"/>
        <end position="839"/>
    </location>
</feature>
<protein>
    <recommendedName>
        <fullName evidence="2">ubiquitinyl hydrolase 1</fullName>
        <ecNumber evidence="2">3.4.19.12</ecNumber>
    </recommendedName>
</protein>
<dbReference type="InterPro" id="IPR050164">
    <property type="entry name" value="Peptidase_C19"/>
</dbReference>
<feature type="region of interest" description="Disordered" evidence="7">
    <location>
        <begin position="88"/>
        <end position="122"/>
    </location>
</feature>
<dbReference type="Pfam" id="PF00443">
    <property type="entry name" value="UCH"/>
    <property type="match status" value="1"/>
</dbReference>
<feature type="compositionally biased region" description="Low complexity" evidence="7">
    <location>
        <begin position="88"/>
        <end position="107"/>
    </location>
</feature>
<dbReference type="InterPro" id="IPR028889">
    <property type="entry name" value="USP"/>
</dbReference>
<feature type="domain" description="USP" evidence="8">
    <location>
        <begin position="423"/>
        <end position="783"/>
    </location>
</feature>
<dbReference type="PANTHER" id="PTHR24006:SF687">
    <property type="entry name" value="UBIQUITIN CARBOXYL-TERMINAL HYDROLASE 10"/>
    <property type="match status" value="1"/>
</dbReference>
<dbReference type="GO" id="GO:0016579">
    <property type="term" value="P:protein deubiquitination"/>
    <property type="evidence" value="ECO:0007669"/>
    <property type="project" value="InterPro"/>
</dbReference>
<keyword evidence="5" id="KW-0378">Hydrolase</keyword>
<dbReference type="GO" id="GO:0005829">
    <property type="term" value="C:cytosol"/>
    <property type="evidence" value="ECO:0007669"/>
    <property type="project" value="TreeGrafter"/>
</dbReference>
<proteinExistence type="predicted"/>
<dbReference type="OrthoDB" id="429671at2759"/>
<dbReference type="Gene3D" id="3.90.70.10">
    <property type="entry name" value="Cysteine proteinases"/>
    <property type="match status" value="1"/>
</dbReference>
<feature type="region of interest" description="Disordered" evidence="7">
    <location>
        <begin position="143"/>
        <end position="170"/>
    </location>
</feature>
<evidence type="ECO:0000313" key="9">
    <source>
        <dbReference type="EMBL" id="PSR97657.1"/>
    </source>
</evidence>
<dbReference type="GO" id="GO:0005634">
    <property type="term" value="C:nucleus"/>
    <property type="evidence" value="ECO:0007669"/>
    <property type="project" value="TreeGrafter"/>
</dbReference>
<feature type="compositionally biased region" description="Low complexity" evidence="7">
    <location>
        <begin position="280"/>
        <end position="306"/>
    </location>
</feature>
<feature type="region of interest" description="Disordered" evidence="7">
    <location>
        <begin position="43"/>
        <end position="62"/>
    </location>
</feature>
<feature type="compositionally biased region" description="Polar residues" evidence="7">
    <location>
        <begin position="47"/>
        <end position="60"/>
    </location>
</feature>
<keyword evidence="4" id="KW-0833">Ubl conjugation pathway</keyword>
<dbReference type="CDD" id="cd02257">
    <property type="entry name" value="Peptidase_C19"/>
    <property type="match status" value="1"/>
</dbReference>
<dbReference type="EC" id="3.4.19.12" evidence="2"/>
<dbReference type="Proteomes" id="UP000241462">
    <property type="component" value="Unassembled WGS sequence"/>
</dbReference>
<keyword evidence="6" id="KW-0788">Thiol protease</keyword>
<accession>A0A2T3AHC3</accession>
<keyword evidence="3" id="KW-0645">Protease</keyword>
<evidence type="ECO:0000256" key="4">
    <source>
        <dbReference type="ARBA" id="ARBA00022786"/>
    </source>
</evidence>
<dbReference type="SUPFAM" id="SSF54001">
    <property type="entry name" value="Cysteine proteinases"/>
    <property type="match status" value="1"/>
</dbReference>
<keyword evidence="10" id="KW-1185">Reference proteome</keyword>
<dbReference type="PROSITE" id="PS50235">
    <property type="entry name" value="USP_3"/>
    <property type="match status" value="1"/>
</dbReference>
<dbReference type="GO" id="GO:0006508">
    <property type="term" value="P:proteolysis"/>
    <property type="evidence" value="ECO:0007669"/>
    <property type="project" value="UniProtKB-KW"/>
</dbReference>
<feature type="region of interest" description="Disordered" evidence="7">
    <location>
        <begin position="804"/>
        <end position="850"/>
    </location>
</feature>
<dbReference type="InterPro" id="IPR018200">
    <property type="entry name" value="USP_CS"/>
</dbReference>
<dbReference type="InterPro" id="IPR038765">
    <property type="entry name" value="Papain-like_cys_pep_sf"/>
</dbReference>
<organism evidence="9 10">
    <name type="scientific">Coniella lustricola</name>
    <dbReference type="NCBI Taxonomy" id="2025994"/>
    <lineage>
        <taxon>Eukaryota</taxon>
        <taxon>Fungi</taxon>
        <taxon>Dikarya</taxon>
        <taxon>Ascomycota</taxon>
        <taxon>Pezizomycotina</taxon>
        <taxon>Sordariomycetes</taxon>
        <taxon>Sordariomycetidae</taxon>
        <taxon>Diaporthales</taxon>
        <taxon>Schizoparmaceae</taxon>
        <taxon>Coniella</taxon>
    </lineage>
</organism>
<evidence type="ECO:0000256" key="2">
    <source>
        <dbReference type="ARBA" id="ARBA00012759"/>
    </source>
</evidence>
<dbReference type="STRING" id="2025994.A0A2T3AHC3"/>
<reference evidence="9 10" key="1">
    <citation type="journal article" date="2018" name="Mycol. Prog.">
        <title>Coniella lustricola, a new species from submerged detritus.</title>
        <authorList>
            <person name="Raudabaugh D.B."/>
            <person name="Iturriaga T."/>
            <person name="Carver A."/>
            <person name="Mondo S."/>
            <person name="Pangilinan J."/>
            <person name="Lipzen A."/>
            <person name="He G."/>
            <person name="Amirebrahimi M."/>
            <person name="Grigoriev I.V."/>
            <person name="Miller A.N."/>
        </authorList>
    </citation>
    <scope>NUCLEOTIDE SEQUENCE [LARGE SCALE GENOMIC DNA]</scope>
    <source>
        <strain evidence="9 10">B22-T-1</strain>
    </source>
</reference>
<gene>
    <name evidence="9" type="ORF">BD289DRAFT_450785</name>
</gene>
<dbReference type="InParanoid" id="A0A2T3AHC3"/>
<comment type="catalytic activity">
    <reaction evidence="1">
        <text>Thiol-dependent hydrolysis of ester, thioester, amide, peptide and isopeptide bonds formed by the C-terminal Gly of ubiquitin (a 76-residue protein attached to proteins as an intracellular targeting signal).</text>
        <dbReference type="EC" id="3.4.19.12"/>
    </reaction>
</comment>
<evidence type="ECO:0000256" key="7">
    <source>
        <dbReference type="SAM" id="MobiDB-lite"/>
    </source>
</evidence>
<evidence type="ECO:0000256" key="3">
    <source>
        <dbReference type="ARBA" id="ARBA00022670"/>
    </source>
</evidence>
<dbReference type="AlphaFoldDB" id="A0A2T3AHC3"/>
<dbReference type="PANTHER" id="PTHR24006">
    <property type="entry name" value="UBIQUITIN CARBOXYL-TERMINAL HYDROLASE"/>
    <property type="match status" value="1"/>
</dbReference>
<feature type="compositionally biased region" description="Basic and acidic residues" evidence="7">
    <location>
        <begin position="313"/>
        <end position="324"/>
    </location>
</feature>
<evidence type="ECO:0000256" key="6">
    <source>
        <dbReference type="ARBA" id="ARBA00022807"/>
    </source>
</evidence>
<evidence type="ECO:0000256" key="1">
    <source>
        <dbReference type="ARBA" id="ARBA00000707"/>
    </source>
</evidence>
<dbReference type="EMBL" id="KZ678389">
    <property type="protein sequence ID" value="PSR97657.1"/>
    <property type="molecule type" value="Genomic_DNA"/>
</dbReference>
<feature type="region of interest" description="Disordered" evidence="7">
    <location>
        <begin position="224"/>
        <end position="350"/>
    </location>
</feature>
<sequence length="865" mass="94606">MYGAYMQPYSYAYAQHYNPHMAPQYGHNGMVSPGGYPSNYYAPQAPIYNQQPPLQHNPYQHSPGMPAYAMNQQHSIPQQPVTASFAQPPTIISSLPPTPASNAASQAPPNPFTPPAQQHVEPVQDYQSYPDEPVEADITAGSDVVQQSISSRSSYSVSTDSPPLDIPQPNPQAIWGALPWSTHEDEPWPKRKKLKKKKAKPIANEGVSLQATQHQHVETIAPDQDNDGIRAATDAPDRASYTEETSSTVKLATDTMTTSTPEASTLGTQTTPSMIVHSQPAKAPTSKSTAATVTALPALPKAAPPASQGPIKPTEEENGGKPDGEAVVQSDKVGDTEPQEAKSGTKPAFKNWAAVLRGPTAAKSFTGAQTGQNGTTVAGGMNAGTQTHGTSGIGLPGNKTLAEVLGSYRVDSNDRTAFFIEPRGLLNSGVDCYMNSILQVLLYCRPFYNFLNEVKTKCRINMRLLLLEALIEFHDQFRVMDMASTPEQLRSRVQDKYQQFGEPFRADFLYEKAFKTPVFVKSKLKLGKQQDAEEFLTLLFDGLQTECAGEIKDASDTTSRMNEEAEGWTTVDNRQKSTVTQSTGPLQVPTPLTRIFQGQTRSELRGLGRKDSSTDQPFYTFRLHIDDPSVRNVSQAMEWSNVTQSIKDYPTPKGAVTATQQQFIHKLPAVLILQLVRFEQSNDGSYRKNGKKVGYPLDLDIPPAVLSRPRRNEYAASKTGIPRYKLTAVVYHHGADMHHGHYSVDVRRQDGESWMRINDTKLEAISSHDVTDMSGEEVPLRPTATNKDAGIDTSVVNRFAAMGDAENSADDGGDWKQVGPTNGTKKYSNVVNGKSSGASTPRGAPGRDARDNKVAYLLFYSQQQI</sequence>
<feature type="compositionally biased region" description="Low complexity" evidence="7">
    <location>
        <begin position="143"/>
        <end position="161"/>
    </location>
</feature>
<evidence type="ECO:0000256" key="5">
    <source>
        <dbReference type="ARBA" id="ARBA00022801"/>
    </source>
</evidence>